<dbReference type="AlphaFoldDB" id="A0A1J5TF78"/>
<dbReference type="EMBL" id="MLJW01000001">
    <property type="protein sequence ID" value="OIR19575.1"/>
    <property type="molecule type" value="Genomic_DNA"/>
</dbReference>
<gene>
    <name evidence="8" type="primary">aas_1</name>
    <name evidence="8" type="ORF">GALL_04560</name>
</gene>
<dbReference type="PANTHER" id="PTHR10434">
    <property type="entry name" value="1-ACYL-SN-GLYCEROL-3-PHOSPHATE ACYLTRANSFERASE"/>
    <property type="match status" value="1"/>
</dbReference>
<dbReference type="GO" id="GO:0008922">
    <property type="term" value="F:long-chain fatty acid [acyl-carrier-protein] ligase activity"/>
    <property type="evidence" value="ECO:0007669"/>
    <property type="project" value="UniProtKB-EC"/>
</dbReference>
<reference evidence="8" key="1">
    <citation type="submission" date="2016-10" db="EMBL/GenBank/DDBJ databases">
        <title>Sequence of Gallionella enrichment culture.</title>
        <authorList>
            <person name="Poehlein A."/>
            <person name="Muehling M."/>
            <person name="Daniel R."/>
        </authorList>
    </citation>
    <scope>NUCLEOTIDE SEQUENCE</scope>
</reference>
<dbReference type="GO" id="GO:0006654">
    <property type="term" value="P:phosphatidic acid biosynthetic process"/>
    <property type="evidence" value="ECO:0007669"/>
    <property type="project" value="TreeGrafter"/>
</dbReference>
<feature type="domain" description="Phospholipid/glycerol acyltransferase" evidence="7">
    <location>
        <begin position="75"/>
        <end position="187"/>
    </location>
</feature>
<dbReference type="EC" id="2.3.1.40" evidence="8"/>
<keyword evidence="4" id="KW-0443">Lipid metabolism</keyword>
<evidence type="ECO:0000256" key="6">
    <source>
        <dbReference type="SAM" id="Phobius"/>
    </source>
</evidence>
<keyword evidence="8" id="KW-0436">Ligase</keyword>
<dbReference type="SUPFAM" id="SSF69593">
    <property type="entry name" value="Glycerol-3-phosphate (1)-acyltransferase"/>
    <property type="match status" value="1"/>
</dbReference>
<keyword evidence="3 8" id="KW-0808">Transferase</keyword>
<keyword evidence="6" id="KW-0472">Membrane</keyword>
<dbReference type="GO" id="GO:0003841">
    <property type="term" value="F:1-acylglycerol-3-phosphate O-acyltransferase activity"/>
    <property type="evidence" value="ECO:0007669"/>
    <property type="project" value="TreeGrafter"/>
</dbReference>
<evidence type="ECO:0000256" key="5">
    <source>
        <dbReference type="ARBA" id="ARBA00023315"/>
    </source>
</evidence>
<dbReference type="InterPro" id="IPR002123">
    <property type="entry name" value="Plipid/glycerol_acylTrfase"/>
</dbReference>
<feature type="transmembrane region" description="Helical" evidence="6">
    <location>
        <begin position="20"/>
        <end position="37"/>
    </location>
</feature>
<keyword evidence="6" id="KW-0812">Transmembrane</keyword>
<proteinExistence type="predicted"/>
<dbReference type="PANTHER" id="PTHR10434:SF64">
    <property type="entry name" value="1-ACYL-SN-GLYCEROL-3-PHOSPHATE ACYLTRANSFERASE-RELATED"/>
    <property type="match status" value="1"/>
</dbReference>
<keyword evidence="6" id="KW-1133">Transmembrane helix</keyword>
<evidence type="ECO:0000313" key="8">
    <source>
        <dbReference type="EMBL" id="OIR19575.1"/>
    </source>
</evidence>
<organism evidence="8">
    <name type="scientific">mine drainage metagenome</name>
    <dbReference type="NCBI Taxonomy" id="410659"/>
    <lineage>
        <taxon>unclassified sequences</taxon>
        <taxon>metagenomes</taxon>
        <taxon>ecological metagenomes</taxon>
    </lineage>
</organism>
<name>A0A1J5TF78_9ZZZZ</name>
<accession>A0A1J5TF78</accession>
<comment type="pathway">
    <text evidence="1">Lipid metabolism.</text>
</comment>
<dbReference type="Pfam" id="PF01553">
    <property type="entry name" value="Acyltransferase"/>
    <property type="match status" value="1"/>
</dbReference>
<evidence type="ECO:0000256" key="4">
    <source>
        <dbReference type="ARBA" id="ARBA00023098"/>
    </source>
</evidence>
<comment type="caution">
    <text evidence="8">The sequence shown here is derived from an EMBL/GenBank/DDBJ whole genome shotgun (WGS) entry which is preliminary data.</text>
</comment>
<dbReference type="SMART" id="SM00563">
    <property type="entry name" value="PlsC"/>
    <property type="match status" value="1"/>
</dbReference>
<dbReference type="CDD" id="cd07989">
    <property type="entry name" value="LPLAT_AGPAT-like"/>
    <property type="match status" value="1"/>
</dbReference>
<evidence type="ECO:0000256" key="2">
    <source>
        <dbReference type="ARBA" id="ARBA00022516"/>
    </source>
</evidence>
<keyword evidence="2" id="KW-0444">Lipid biosynthesis</keyword>
<evidence type="ECO:0000259" key="7">
    <source>
        <dbReference type="SMART" id="SM00563"/>
    </source>
</evidence>
<sequence>MKRESDLARRFIALFRAVRLALHIGYGLALAVAYPWFGQALQRRILQRWSSGLLDIFNVRIEIGDSDPLHSLRHGLIVTNHISWLDVFVLNAVVPMRFVAKSEVRRWPVIGWLCARAQTLFIERGKARSAARINVQLVELLQRGGCLAIFPEGTTTDGTGVAHFHSSLLQPAIDAGAQVHPVAIRYQDRHGAHSMAAAYIDEISFGASMWNILSEPELHVRLVASPPLEASGTDRRVLTSSVRHHIGMALADMHAAPIMPPQTADPAHAIARMEAEQHFQSLYCVLLYPSLAHEAPQHQAK</sequence>
<keyword evidence="5 8" id="KW-0012">Acyltransferase</keyword>
<evidence type="ECO:0000256" key="3">
    <source>
        <dbReference type="ARBA" id="ARBA00022679"/>
    </source>
</evidence>
<evidence type="ECO:0000256" key="1">
    <source>
        <dbReference type="ARBA" id="ARBA00005189"/>
    </source>
</evidence>
<protein>
    <submittedName>
        <fullName evidence="8">Bifunctional protein Aas</fullName>
        <ecNumber evidence="8">2.3.1.40</ecNumber>
        <ecNumber evidence="8">6.2.1.20</ecNumber>
    </submittedName>
</protein>
<dbReference type="GO" id="GO:0008779">
    <property type="term" value="F:acyl-[acyl-carrier-protein]-phospholipid O-acyltransferase activity"/>
    <property type="evidence" value="ECO:0007669"/>
    <property type="project" value="UniProtKB-EC"/>
</dbReference>
<dbReference type="EC" id="6.2.1.20" evidence="8"/>